<dbReference type="InterPro" id="IPR036196">
    <property type="entry name" value="Ptyr_pPase_sf"/>
</dbReference>
<keyword evidence="1" id="KW-1133">Transmembrane helix</keyword>
<dbReference type="EC" id="1.20.4.4" evidence="2"/>
<dbReference type="PANTHER" id="PTHR43428">
    <property type="entry name" value="ARSENATE REDUCTASE"/>
    <property type="match status" value="1"/>
</dbReference>
<accession>A0ABM8UXZ3</accession>
<reference evidence="2 3" key="1">
    <citation type="submission" date="2021-04" db="EMBL/GenBank/DDBJ databases">
        <authorList>
            <person name="Rodrigo-Torres L."/>
            <person name="Arahal R. D."/>
            <person name="Lucena T."/>
        </authorList>
    </citation>
    <scope>NUCLEOTIDE SEQUENCE [LARGE SCALE GENOMIC DNA]</scope>
    <source>
        <strain evidence="2 3">CECT 9623</strain>
    </source>
</reference>
<evidence type="ECO:0000313" key="3">
    <source>
        <dbReference type="Proteomes" id="UP000679725"/>
    </source>
</evidence>
<dbReference type="Gene3D" id="3.40.50.2300">
    <property type="match status" value="1"/>
</dbReference>
<dbReference type="GO" id="GO:0030612">
    <property type="term" value="F:arsenate reductase (thioredoxin) activity"/>
    <property type="evidence" value="ECO:0007669"/>
    <property type="project" value="UniProtKB-EC"/>
</dbReference>
<comment type="caution">
    <text evidence="2">The sequence shown here is derived from an EMBL/GenBank/DDBJ whole genome shotgun (WGS) entry which is preliminary data.</text>
</comment>
<dbReference type="EMBL" id="CAJRAU010000011">
    <property type="protein sequence ID" value="CAG5074488.1"/>
    <property type="molecule type" value="Genomic_DNA"/>
</dbReference>
<dbReference type="PANTHER" id="PTHR43428:SF1">
    <property type="entry name" value="ARSENATE REDUCTASE"/>
    <property type="match status" value="1"/>
</dbReference>
<dbReference type="Proteomes" id="UP000679725">
    <property type="component" value="Unassembled WGS sequence"/>
</dbReference>
<keyword evidence="2" id="KW-0560">Oxidoreductase</keyword>
<evidence type="ECO:0000313" key="2">
    <source>
        <dbReference type="EMBL" id="CAG5074488.1"/>
    </source>
</evidence>
<keyword evidence="1" id="KW-0812">Transmembrane</keyword>
<evidence type="ECO:0000256" key="1">
    <source>
        <dbReference type="SAM" id="Phobius"/>
    </source>
</evidence>
<dbReference type="SUPFAM" id="SSF52788">
    <property type="entry name" value="Phosphotyrosine protein phosphatases I"/>
    <property type="match status" value="1"/>
</dbReference>
<sequence length="258" mass="28676">MNIFLSEKMYRIFTIDFIHNLFQYHMNLINLLLIILFTTAAIMPTNNPDNKKALNPKVSAYIETVKEDFSKIPGERKEELDKIAAFIQKQVKAGQPVQLTYICTHNSRRSHFGQIWGATAAAYYDIPNVKTYSGGTEASAFNERAVAACERAGFDVTKTSEGKNPVYHVSYGAGAEPMKAFSKKYDDASNPQSNFCAIMTCSQADEACPVVKGAAARVAVPYDDPKAFDGTVQETAKYDERCKQIATETLYVFSKVKA</sequence>
<name>A0ABM8UXZ3_9BACT</name>
<protein>
    <submittedName>
        <fullName evidence="2">Arsenate reductase</fullName>
        <ecNumber evidence="2">1.20.4.4</ecNumber>
    </submittedName>
</protein>
<organism evidence="2 3">
    <name type="scientific">Dyadobacter linearis</name>
    <dbReference type="NCBI Taxonomy" id="2823330"/>
    <lineage>
        <taxon>Bacteria</taxon>
        <taxon>Pseudomonadati</taxon>
        <taxon>Bacteroidota</taxon>
        <taxon>Cytophagia</taxon>
        <taxon>Cytophagales</taxon>
        <taxon>Spirosomataceae</taxon>
        <taxon>Dyadobacter</taxon>
    </lineage>
</organism>
<feature type="transmembrane region" description="Helical" evidence="1">
    <location>
        <begin position="21"/>
        <end position="43"/>
    </location>
</feature>
<dbReference type="RefSeq" id="WP_310589453.1">
    <property type="nucleotide sequence ID" value="NZ_CAJRAU010000011.1"/>
</dbReference>
<keyword evidence="1" id="KW-0472">Membrane</keyword>
<proteinExistence type="predicted"/>
<gene>
    <name evidence="2" type="primary">arsC_1</name>
    <name evidence="2" type="ORF">DYBT9623_05175</name>
</gene>
<keyword evidence="3" id="KW-1185">Reference proteome</keyword>